<dbReference type="EMBL" id="JADPKZ010000045">
    <property type="protein sequence ID" value="MBF8378478.1"/>
    <property type="molecule type" value="Genomic_DNA"/>
</dbReference>
<name>A0ABS0F5A2_9BACL</name>
<comment type="caution">
    <text evidence="1">The sequence shown here is derived from an EMBL/GenBank/DDBJ whole genome shotgun (WGS) entry which is preliminary data.</text>
</comment>
<keyword evidence="2" id="KW-1185">Reference proteome</keyword>
<evidence type="ECO:0000313" key="1">
    <source>
        <dbReference type="EMBL" id="MBF8378478.1"/>
    </source>
</evidence>
<dbReference type="SUPFAM" id="SSF52540">
    <property type="entry name" value="P-loop containing nucleoside triphosphate hydrolases"/>
    <property type="match status" value="1"/>
</dbReference>
<dbReference type="Gene3D" id="3.40.50.300">
    <property type="entry name" value="P-loop containing nucleotide triphosphate hydrolases"/>
    <property type="match status" value="1"/>
</dbReference>
<evidence type="ECO:0008006" key="3">
    <source>
        <dbReference type="Google" id="ProtNLM"/>
    </source>
</evidence>
<dbReference type="RefSeq" id="WP_195867953.1">
    <property type="nucleotide sequence ID" value="NZ_JADPKZ010000045.1"/>
</dbReference>
<protein>
    <recommendedName>
        <fullName evidence="3">CobQ/CobB/MinD/ParA nucleotide binding domain-containing protein</fullName>
    </recommendedName>
</protein>
<dbReference type="NCBIfam" id="NF047398">
    <property type="entry name" value="AAA_KGGVGR"/>
    <property type="match status" value="1"/>
</dbReference>
<organism evidence="1 2">
    <name type="scientific">Alicyclobacillus mali</name>
    <name type="common">ex Roth et al. 2021</name>
    <dbReference type="NCBI Taxonomy" id="1123961"/>
    <lineage>
        <taxon>Bacteria</taxon>
        <taxon>Bacillati</taxon>
        <taxon>Bacillota</taxon>
        <taxon>Bacilli</taxon>
        <taxon>Bacillales</taxon>
        <taxon>Alicyclobacillaceae</taxon>
        <taxon>Alicyclobacillus</taxon>
    </lineage>
</organism>
<proteinExistence type="predicted"/>
<dbReference type="InterPro" id="IPR027417">
    <property type="entry name" value="P-loop_NTPase"/>
</dbReference>
<accession>A0ABS0F5A2</accession>
<reference evidence="1 2" key="1">
    <citation type="submission" date="2020-11" db="EMBL/GenBank/DDBJ databases">
        <title>Genomic insight of Alicyclobacillus mali FL 18 reveals a new arsenic-resistant strain, with potential in environmental biotechnology.</title>
        <authorList>
            <person name="Fiorentino G."/>
            <person name="Gallo G."/>
            <person name="Aulitto M."/>
        </authorList>
    </citation>
    <scope>NUCLEOTIDE SEQUENCE [LARGE SCALE GENOMIC DNA]</scope>
    <source>
        <strain evidence="1 2">FL 18</strain>
    </source>
</reference>
<gene>
    <name evidence="1" type="ORF">IW967_11495</name>
</gene>
<dbReference type="InterPro" id="IPR050678">
    <property type="entry name" value="DNA_Partitioning_ATPase"/>
</dbReference>
<dbReference type="PANTHER" id="PTHR13696:SF52">
    <property type="entry name" value="PARA FAMILY PROTEIN CT_582"/>
    <property type="match status" value="1"/>
</dbReference>
<dbReference type="PANTHER" id="PTHR13696">
    <property type="entry name" value="P-LOOP CONTAINING NUCLEOSIDE TRIPHOSPHATE HYDROLASE"/>
    <property type="match status" value="1"/>
</dbReference>
<sequence length="291" mass="32713">MERILLYAVNGGTGRTTTVFAVTRMLANWGRRVLVVDANLDSPGATSGLVEQDKMPRYGVVDWLIDQSVSARDMVASSAWTPKPLGKIDVLPAYGRDTREYLSKVVRVHADEAWAEDIVRLVTMLEAAIEPEVVLIDGPSGLWGASLVLLLDDATVWTFLMDVESTWNTYNLLFRKWLESGLAEQVRERIKAIAAMVPLRRADGHMEALRERAWDLFRDTLYDEDWGTESVFSFDLMDDAAPHYAIPVFWVEGLMHPKSLRDISDMALDLAYAELTQELSWLKDEACVACG</sequence>
<evidence type="ECO:0000313" key="2">
    <source>
        <dbReference type="Proteomes" id="UP000642910"/>
    </source>
</evidence>
<dbReference type="Proteomes" id="UP000642910">
    <property type="component" value="Unassembled WGS sequence"/>
</dbReference>